<keyword evidence="7" id="KW-0808">Transferase</keyword>
<evidence type="ECO:0000256" key="2">
    <source>
        <dbReference type="ARBA" id="ARBA00012224"/>
    </source>
</evidence>
<dbReference type="CDD" id="cd00609">
    <property type="entry name" value="AAT_like"/>
    <property type="match status" value="1"/>
</dbReference>
<dbReference type="EMBL" id="JAVYII010000003">
    <property type="protein sequence ID" value="MDT9593056.1"/>
    <property type="molecule type" value="Genomic_DNA"/>
</dbReference>
<dbReference type="GO" id="GO:0008483">
    <property type="term" value="F:transaminase activity"/>
    <property type="evidence" value="ECO:0007669"/>
    <property type="project" value="UniProtKB-KW"/>
</dbReference>
<dbReference type="Gene3D" id="3.90.1150.10">
    <property type="entry name" value="Aspartate Aminotransferase, domain 1"/>
    <property type="match status" value="1"/>
</dbReference>
<evidence type="ECO:0000256" key="3">
    <source>
        <dbReference type="ARBA" id="ARBA00022898"/>
    </source>
</evidence>
<dbReference type="InterPro" id="IPR015422">
    <property type="entry name" value="PyrdxlP-dep_Trfase_small"/>
</dbReference>
<evidence type="ECO:0000313" key="7">
    <source>
        <dbReference type="EMBL" id="MDT9593056.1"/>
    </source>
</evidence>
<comment type="caution">
    <text evidence="7">The sequence shown here is derived from an EMBL/GenBank/DDBJ whole genome shotgun (WGS) entry which is preliminary data.</text>
</comment>
<evidence type="ECO:0000256" key="5">
    <source>
        <dbReference type="ARBA" id="ARBA00037974"/>
    </source>
</evidence>
<comment type="cofactor">
    <cofactor evidence="1">
        <name>pyridoxal 5'-phosphate</name>
        <dbReference type="ChEBI" id="CHEBI:597326"/>
    </cofactor>
</comment>
<comment type="similarity">
    <text evidence="5">Belongs to the class-II pyridoxal-phosphate-dependent aminotransferase family. MalY/PatB cystathionine beta-lyase subfamily.</text>
</comment>
<dbReference type="Pfam" id="PF00155">
    <property type="entry name" value="Aminotran_1_2"/>
    <property type="match status" value="1"/>
</dbReference>
<dbReference type="InterPro" id="IPR015421">
    <property type="entry name" value="PyrdxlP-dep_Trfase_major"/>
</dbReference>
<feature type="domain" description="Aminotransferase class I/classII large" evidence="6">
    <location>
        <begin position="105"/>
        <end position="390"/>
    </location>
</feature>
<dbReference type="RefSeq" id="WP_315732483.1">
    <property type="nucleotide sequence ID" value="NZ_JAVYII010000003.1"/>
</dbReference>
<reference evidence="7 8" key="1">
    <citation type="submission" date="2023-08" db="EMBL/GenBank/DDBJ databases">
        <title>Nocardioides seae sp. nov., a bacterium isolated from a soil.</title>
        <authorList>
            <person name="Wang X."/>
        </authorList>
    </citation>
    <scope>NUCLEOTIDE SEQUENCE [LARGE SCALE GENOMIC DNA]</scope>
    <source>
        <strain evidence="7 8">YZH12</strain>
    </source>
</reference>
<dbReference type="InterPro" id="IPR051798">
    <property type="entry name" value="Class-II_PLP-Dep_Aminotrans"/>
</dbReference>
<keyword evidence="4" id="KW-0456">Lyase</keyword>
<evidence type="ECO:0000256" key="4">
    <source>
        <dbReference type="ARBA" id="ARBA00023239"/>
    </source>
</evidence>
<gene>
    <name evidence="7" type="ORF">RDV89_08255</name>
</gene>
<keyword evidence="3" id="KW-0663">Pyridoxal phosphate</keyword>
<dbReference type="Proteomes" id="UP001268542">
    <property type="component" value="Unassembled WGS sequence"/>
</dbReference>
<dbReference type="InterPro" id="IPR015424">
    <property type="entry name" value="PyrdxlP-dep_Trfase"/>
</dbReference>
<name>A0ABU3PV17_9ACTN</name>
<keyword evidence="8" id="KW-1185">Reference proteome</keyword>
<dbReference type="PANTHER" id="PTHR43525:SF2">
    <property type="entry name" value="CYSTATHIONINE BETA-LYASE-RELATED"/>
    <property type="match status" value="1"/>
</dbReference>
<dbReference type="Gene3D" id="3.40.640.10">
    <property type="entry name" value="Type I PLP-dependent aspartate aminotransferase-like (Major domain)"/>
    <property type="match status" value="1"/>
</dbReference>
<dbReference type="PANTHER" id="PTHR43525">
    <property type="entry name" value="PROTEIN MALY"/>
    <property type="match status" value="1"/>
</dbReference>
<protein>
    <recommendedName>
        <fullName evidence="2">cysteine-S-conjugate beta-lyase</fullName>
        <ecNumber evidence="2">4.4.1.13</ecNumber>
    </recommendedName>
</protein>
<sequence>MTADLLRDLTDDEARAALLKWAAVPPGAIPAWVAEMDYAPPQQVTDAVVAAVRAGRTAYAHTSATDAEGDGSDTDVVARAFAGFAARRWPSGDPASLGWTPTTAATTLAGDVTAALRIVFRHLVPAGPVVVPTPCYPPFLAFLDLVGREVVTIPTDPDATRVGLDLDRVEAAFAAGARGLLLCSPHNPLGRAWTRGELTDLARLAERHGARVVADEVHGPLTLPGATFTPYLDVDPRGVAVGSASKTFNVPGLRCAFVSAPADGDTARLRALPTAENDGPSRLGVAAAEAAFTHGDAWLDALLVRLDAQRTQLGDLLAAHLPQARWRPFEATYLAWLDLRAYGVADPAAAARAAGAWPAPGHDYAPGLDGHVRLNVATTPERLEQLVVRIARGLGA</sequence>
<dbReference type="InterPro" id="IPR004839">
    <property type="entry name" value="Aminotransferase_I/II_large"/>
</dbReference>
<proteinExistence type="inferred from homology"/>
<dbReference type="EC" id="4.4.1.13" evidence="2"/>
<evidence type="ECO:0000256" key="1">
    <source>
        <dbReference type="ARBA" id="ARBA00001933"/>
    </source>
</evidence>
<organism evidence="7 8">
    <name type="scientific">Nocardioides imazamoxiresistens</name>
    <dbReference type="NCBI Taxonomy" id="3231893"/>
    <lineage>
        <taxon>Bacteria</taxon>
        <taxon>Bacillati</taxon>
        <taxon>Actinomycetota</taxon>
        <taxon>Actinomycetes</taxon>
        <taxon>Propionibacteriales</taxon>
        <taxon>Nocardioidaceae</taxon>
        <taxon>Nocardioides</taxon>
    </lineage>
</organism>
<keyword evidence="7" id="KW-0032">Aminotransferase</keyword>
<dbReference type="SUPFAM" id="SSF53383">
    <property type="entry name" value="PLP-dependent transferases"/>
    <property type="match status" value="1"/>
</dbReference>
<evidence type="ECO:0000259" key="6">
    <source>
        <dbReference type="Pfam" id="PF00155"/>
    </source>
</evidence>
<evidence type="ECO:0000313" key="8">
    <source>
        <dbReference type="Proteomes" id="UP001268542"/>
    </source>
</evidence>
<accession>A0ABU3PV17</accession>